<evidence type="ECO:0000259" key="3">
    <source>
        <dbReference type="Pfam" id="PF17100"/>
    </source>
</evidence>
<feature type="region of interest" description="Disordered" evidence="2">
    <location>
        <begin position="10"/>
        <end position="35"/>
    </location>
</feature>
<keyword evidence="1" id="KW-0175">Coiled coil</keyword>
<evidence type="ECO:0000313" key="5">
    <source>
        <dbReference type="Proteomes" id="UP000075230"/>
    </source>
</evidence>
<proteinExistence type="predicted"/>
<feature type="coiled-coil region" evidence="1">
    <location>
        <begin position="245"/>
        <end position="299"/>
    </location>
</feature>
<comment type="caution">
    <text evidence="4">The sequence shown here is derived from an EMBL/GenBank/DDBJ whole genome shotgun (WGS) entry which is preliminary data.</text>
</comment>
<evidence type="ECO:0000313" key="4">
    <source>
        <dbReference type="EMBL" id="GAT25506.1"/>
    </source>
</evidence>
<protein>
    <recommendedName>
        <fullName evidence="3">NWD NACHT-NTPase N-terminal domain-containing protein</fullName>
    </recommendedName>
</protein>
<name>A0A146FI09_ASPKA</name>
<reference evidence="4 5" key="1">
    <citation type="journal article" date="2016" name="DNA Res.">
        <title>Genome sequence of Aspergillus luchuensis NBRC 4314.</title>
        <authorList>
            <person name="Yamada O."/>
            <person name="Machida M."/>
            <person name="Hosoyama A."/>
            <person name="Goto M."/>
            <person name="Takahashi T."/>
            <person name="Futagami T."/>
            <person name="Yamagata Y."/>
            <person name="Takeuchi M."/>
            <person name="Kobayashi T."/>
            <person name="Koike H."/>
            <person name="Abe K."/>
            <person name="Asai K."/>
            <person name="Arita M."/>
            <person name="Fujita N."/>
            <person name="Fukuda K."/>
            <person name="Higa K."/>
            <person name="Horikawa H."/>
            <person name="Ishikawa T."/>
            <person name="Jinno K."/>
            <person name="Kato Y."/>
            <person name="Kirimura K."/>
            <person name="Mizutani O."/>
            <person name="Nakasone K."/>
            <person name="Sano M."/>
            <person name="Shiraishi Y."/>
            <person name="Tsukahara M."/>
            <person name="Gomi K."/>
        </authorList>
    </citation>
    <scope>NUCLEOTIDE SEQUENCE [LARGE SCALE GENOMIC DNA]</scope>
    <source>
        <strain evidence="4 5">RIB 2604</strain>
    </source>
</reference>
<dbReference type="InterPro" id="IPR031359">
    <property type="entry name" value="NACHT_N"/>
</dbReference>
<dbReference type="EMBL" id="BCWF01000020">
    <property type="protein sequence ID" value="GAT25506.1"/>
    <property type="molecule type" value="Genomic_DNA"/>
</dbReference>
<organism evidence="4 5">
    <name type="scientific">Aspergillus kawachii</name>
    <name type="common">White koji mold</name>
    <name type="synonym">Aspergillus awamori var. kawachi</name>
    <dbReference type="NCBI Taxonomy" id="1069201"/>
    <lineage>
        <taxon>Eukaryota</taxon>
        <taxon>Fungi</taxon>
        <taxon>Dikarya</taxon>
        <taxon>Ascomycota</taxon>
        <taxon>Pezizomycotina</taxon>
        <taxon>Eurotiomycetes</taxon>
        <taxon>Eurotiomycetidae</taxon>
        <taxon>Eurotiales</taxon>
        <taxon>Aspergillaceae</taxon>
        <taxon>Aspergillus</taxon>
        <taxon>Aspergillus subgen. Circumdati</taxon>
    </lineage>
</organism>
<feature type="domain" description="NWD NACHT-NTPase N-terminal" evidence="3">
    <location>
        <begin position="112"/>
        <end position="221"/>
    </location>
</feature>
<reference evidence="5" key="2">
    <citation type="submission" date="2016-02" db="EMBL/GenBank/DDBJ databases">
        <title>Genome sequencing of Aspergillus luchuensis NBRC 4314.</title>
        <authorList>
            <person name="Yamada O."/>
        </authorList>
    </citation>
    <scope>NUCLEOTIDE SEQUENCE [LARGE SCALE GENOMIC DNA]</scope>
    <source>
        <strain evidence="5">RIB 2604</strain>
    </source>
</reference>
<dbReference type="VEuPathDB" id="FungiDB:ASPFODRAFT_44747"/>
<dbReference type="Pfam" id="PF17100">
    <property type="entry name" value="NACHT_N"/>
    <property type="match status" value="1"/>
</dbReference>
<dbReference type="AlphaFoldDB" id="A0A146FI09"/>
<evidence type="ECO:0000256" key="1">
    <source>
        <dbReference type="SAM" id="Coils"/>
    </source>
</evidence>
<accession>A0A146FI09</accession>
<dbReference type="Proteomes" id="UP000075230">
    <property type="component" value="Unassembled WGS sequence"/>
</dbReference>
<gene>
    <name evidence="4" type="ORF">RIB2604_02000830</name>
</gene>
<sequence>MFSRVKFKLNFAKGSRHRREKHTKADEQPDSPPDRVVSIAAVDVSTPDAESSTPARANLWEVAGGKLDEKDRLALGLESSLPITNAIENVIQITEEKYREYKEGGLKIRKRNGGHINVRDAAKNIILHALQAQDFVSKLVSYDVTSHGSASIAWSVVSLGLTMIKNDIERRDDIFHAAEYLTGILSYYAILENHYRDRKVESDRGLEDALVEVYTAILQYTAEMEVPHVVIETDTLRARVGESIRALVQESLKELKETVEKKEQAVLRWADLTVALDHRKQAESMLDGIDEAIERLKAIQSHTRSKIFAKYCSSKNGIF</sequence>
<evidence type="ECO:0000256" key="2">
    <source>
        <dbReference type="SAM" id="MobiDB-lite"/>
    </source>
</evidence>